<dbReference type="PRINTS" id="PR00080">
    <property type="entry name" value="SDRFAMILY"/>
</dbReference>
<dbReference type="AlphaFoldDB" id="A0A0D2D3Z9"/>
<reference evidence="3 4" key="1">
    <citation type="submission" date="2015-01" db="EMBL/GenBank/DDBJ databases">
        <title>The Genome Sequence of Exophiala xenobiotica CBS118157.</title>
        <authorList>
            <consortium name="The Broad Institute Genomics Platform"/>
            <person name="Cuomo C."/>
            <person name="de Hoog S."/>
            <person name="Gorbushina A."/>
            <person name="Stielow B."/>
            <person name="Teixiera M."/>
            <person name="Abouelleil A."/>
            <person name="Chapman S.B."/>
            <person name="Priest M."/>
            <person name="Young S.K."/>
            <person name="Wortman J."/>
            <person name="Nusbaum C."/>
            <person name="Birren B."/>
        </authorList>
    </citation>
    <scope>NUCLEOTIDE SEQUENCE [LARGE SCALE GENOMIC DNA]</scope>
    <source>
        <strain evidence="3 4">CBS 118157</strain>
    </source>
</reference>
<accession>A0A0D2D3Z9</accession>
<evidence type="ECO:0000256" key="2">
    <source>
        <dbReference type="RuleBase" id="RU000363"/>
    </source>
</evidence>
<sequence length="291" mass="30839">MASPPIKSFVSFTETWHNTPYPAILPTRPELSAAGKSVVITGGGTGIGKAAAIAFAEAGAKSVSIIGRRLDRLQTAGAAITEANPSTHVVLQTGDVTNRTSIEAALGAIVAKTGAKIDIFVNNAGMLPKEAAVIDYPESEVRRSFEVNLMGSFNALQVFTPRAASGAKLLNIGTAISHFSPLPEVPGVWSYAAAKAAALKMIEYYASENPKIHVVGIHPGIVGTEINPNIPVGPDTVELPAHFLVWIASDEAAFLRNKFVWANWDVEELKTRAEEIQTSSLLRVSLNGVDM</sequence>
<dbReference type="SUPFAM" id="SSF51735">
    <property type="entry name" value="NAD(P)-binding Rossmann-fold domains"/>
    <property type="match status" value="1"/>
</dbReference>
<dbReference type="Proteomes" id="UP000054342">
    <property type="component" value="Unassembled WGS sequence"/>
</dbReference>
<evidence type="ECO:0000256" key="1">
    <source>
        <dbReference type="ARBA" id="ARBA00006484"/>
    </source>
</evidence>
<dbReference type="InterPro" id="IPR036291">
    <property type="entry name" value="NAD(P)-bd_dom_sf"/>
</dbReference>
<dbReference type="HOGENOM" id="CLU_010194_8_2_1"/>
<evidence type="ECO:0008006" key="5">
    <source>
        <dbReference type="Google" id="ProtNLM"/>
    </source>
</evidence>
<dbReference type="GeneID" id="25327565"/>
<evidence type="ECO:0000313" key="3">
    <source>
        <dbReference type="EMBL" id="KIW57052.1"/>
    </source>
</evidence>
<organism evidence="3 4">
    <name type="scientific">Exophiala xenobiotica</name>
    <dbReference type="NCBI Taxonomy" id="348802"/>
    <lineage>
        <taxon>Eukaryota</taxon>
        <taxon>Fungi</taxon>
        <taxon>Dikarya</taxon>
        <taxon>Ascomycota</taxon>
        <taxon>Pezizomycotina</taxon>
        <taxon>Eurotiomycetes</taxon>
        <taxon>Chaetothyriomycetidae</taxon>
        <taxon>Chaetothyriales</taxon>
        <taxon>Herpotrichiellaceae</taxon>
        <taxon>Exophiala</taxon>
    </lineage>
</organism>
<dbReference type="OrthoDB" id="1933717at2759"/>
<dbReference type="Pfam" id="PF00106">
    <property type="entry name" value="adh_short"/>
    <property type="match status" value="1"/>
</dbReference>
<dbReference type="InterPro" id="IPR002347">
    <property type="entry name" value="SDR_fam"/>
</dbReference>
<proteinExistence type="inferred from homology"/>
<dbReference type="PRINTS" id="PR00081">
    <property type="entry name" value="GDHRDH"/>
</dbReference>
<dbReference type="PANTHER" id="PTHR42760">
    <property type="entry name" value="SHORT-CHAIN DEHYDROGENASES/REDUCTASES FAMILY MEMBER"/>
    <property type="match status" value="1"/>
</dbReference>
<dbReference type="STRING" id="348802.A0A0D2D3Z9"/>
<evidence type="ECO:0000313" key="4">
    <source>
        <dbReference type="Proteomes" id="UP000054342"/>
    </source>
</evidence>
<dbReference type="RefSeq" id="XP_013317636.1">
    <property type="nucleotide sequence ID" value="XM_013462182.1"/>
</dbReference>
<keyword evidence="4" id="KW-1185">Reference proteome</keyword>
<dbReference type="EMBL" id="KN847319">
    <property type="protein sequence ID" value="KIW57052.1"/>
    <property type="molecule type" value="Genomic_DNA"/>
</dbReference>
<name>A0A0D2D3Z9_9EURO</name>
<dbReference type="GO" id="GO:0016616">
    <property type="term" value="F:oxidoreductase activity, acting on the CH-OH group of donors, NAD or NADP as acceptor"/>
    <property type="evidence" value="ECO:0007669"/>
    <property type="project" value="TreeGrafter"/>
</dbReference>
<comment type="similarity">
    <text evidence="1 2">Belongs to the short-chain dehydrogenases/reductases (SDR) family.</text>
</comment>
<protein>
    <recommendedName>
        <fullName evidence="5">NAD(P)-binding protein</fullName>
    </recommendedName>
</protein>
<dbReference type="Gene3D" id="3.40.50.720">
    <property type="entry name" value="NAD(P)-binding Rossmann-like Domain"/>
    <property type="match status" value="1"/>
</dbReference>
<gene>
    <name evidence="3" type="ORF">PV05_05657</name>
</gene>